<evidence type="ECO:0000313" key="1">
    <source>
        <dbReference type="EMBL" id="DAG06275.1"/>
    </source>
</evidence>
<name>A0A8S5VI38_9CAUD</name>
<reference evidence="1" key="1">
    <citation type="journal article" date="2021" name="Proc. Natl. Acad. Sci. U.S.A.">
        <title>A Catalog of Tens of Thousands of Viruses from Human Metagenomes Reveals Hidden Associations with Chronic Diseases.</title>
        <authorList>
            <person name="Tisza M.J."/>
            <person name="Buck C.B."/>
        </authorList>
    </citation>
    <scope>NUCLEOTIDE SEQUENCE</scope>
    <source>
        <strain evidence="1">CtCYN4</strain>
    </source>
</reference>
<accession>A0A8S5VI38</accession>
<organism evidence="1">
    <name type="scientific">Myoviridae sp. ctCYN4</name>
    <dbReference type="NCBI Taxonomy" id="2825051"/>
    <lineage>
        <taxon>Viruses</taxon>
        <taxon>Duplodnaviria</taxon>
        <taxon>Heunggongvirae</taxon>
        <taxon>Uroviricota</taxon>
        <taxon>Caudoviricetes</taxon>
    </lineage>
</organism>
<proteinExistence type="predicted"/>
<sequence length="113" mass="13148">MSFCKIQYIGNEVLEMLVLPIKKKWFDMILSGEKKEEYREIKPYYDSRLNKKVNFCESTGYGYYILLRNGYSKNSPTLKVGCVIKKDYGNPAWGAIPGQLYYVLKILSVEVVK</sequence>
<protein>
    <submittedName>
        <fullName evidence="1">Helix-turn-helix domain-containing protein</fullName>
    </submittedName>
</protein>
<dbReference type="EMBL" id="BK016268">
    <property type="protein sequence ID" value="DAG06275.1"/>
    <property type="molecule type" value="Genomic_DNA"/>
</dbReference>